<dbReference type="AlphaFoldDB" id="A0A1R4JCA0"/>
<protein>
    <submittedName>
        <fullName evidence="3">Putative secreted protein</fullName>
    </submittedName>
</protein>
<keyword evidence="4" id="KW-1185">Reference proteome</keyword>
<dbReference type="EMBL" id="FUKR01000036">
    <property type="protein sequence ID" value="SJN29619.1"/>
    <property type="molecule type" value="Genomic_DNA"/>
</dbReference>
<dbReference type="Gene3D" id="1.10.530.10">
    <property type="match status" value="1"/>
</dbReference>
<dbReference type="Pfam" id="PF18013">
    <property type="entry name" value="Phage_lysozyme2"/>
    <property type="match status" value="1"/>
</dbReference>
<dbReference type="InterPro" id="IPR023346">
    <property type="entry name" value="Lysozyme-like_dom_sf"/>
</dbReference>
<organism evidence="3 4">
    <name type="scientific">Mycetocola reblochoni REB411</name>
    <dbReference type="NCBI Taxonomy" id="1255698"/>
    <lineage>
        <taxon>Bacteria</taxon>
        <taxon>Bacillati</taxon>
        <taxon>Actinomycetota</taxon>
        <taxon>Actinomycetes</taxon>
        <taxon>Micrococcales</taxon>
        <taxon>Microbacteriaceae</taxon>
        <taxon>Mycetocola</taxon>
    </lineage>
</organism>
<evidence type="ECO:0000313" key="4">
    <source>
        <dbReference type="Proteomes" id="UP000196778"/>
    </source>
</evidence>
<evidence type="ECO:0000256" key="1">
    <source>
        <dbReference type="SAM" id="MobiDB-lite"/>
    </source>
</evidence>
<proteinExistence type="predicted"/>
<sequence>MNPNPAPSARPRQGSSSVRRTSFSALAFVASFGFVLTMVVDPTSVAVASPYYAAPQMRDTSGGDAQSLRLAGDYETSFSRDEFETVAAPEPEPEPEETEDAVEVDVDAADGAAEAEAETDVAAAPAVAAPDPGTAQAIAYDMVVAKGWSDSEFACLVSLWNRESGWNASAHNAGSGAYGIPQALPGSKMASAGADWATNPATQITWGLGYIEGRYGSPCGAWGHSESVGWY</sequence>
<reference evidence="4" key="1">
    <citation type="submission" date="2017-02" db="EMBL/GenBank/DDBJ databases">
        <authorList>
            <person name="Dridi B."/>
        </authorList>
    </citation>
    <scope>NUCLEOTIDE SEQUENCE [LARGE SCALE GENOMIC DNA]</scope>
    <source>
        <strain evidence="4">EB411</strain>
    </source>
</reference>
<evidence type="ECO:0000259" key="2">
    <source>
        <dbReference type="Pfam" id="PF18013"/>
    </source>
</evidence>
<accession>A0A1R4JCA0</accession>
<feature type="region of interest" description="Disordered" evidence="1">
    <location>
        <begin position="79"/>
        <end position="102"/>
    </location>
</feature>
<feature type="domain" description="Phage tail lysozyme" evidence="2">
    <location>
        <begin position="137"/>
        <end position="189"/>
    </location>
</feature>
<dbReference type="Proteomes" id="UP000196778">
    <property type="component" value="Unassembled WGS sequence"/>
</dbReference>
<feature type="compositionally biased region" description="Acidic residues" evidence="1">
    <location>
        <begin position="91"/>
        <end position="102"/>
    </location>
</feature>
<dbReference type="SUPFAM" id="SSF53955">
    <property type="entry name" value="Lysozyme-like"/>
    <property type="match status" value="1"/>
</dbReference>
<gene>
    <name evidence="3" type="ORF">FM119_06700</name>
</gene>
<evidence type="ECO:0000313" key="3">
    <source>
        <dbReference type="EMBL" id="SJN29619.1"/>
    </source>
</evidence>
<name>A0A1R4JCA0_9MICO</name>
<dbReference type="InterPro" id="IPR041219">
    <property type="entry name" value="Phage_lysozyme2"/>
</dbReference>